<dbReference type="PROSITE" id="PS01321">
    <property type="entry name" value="RUVC"/>
    <property type="match status" value="1"/>
</dbReference>
<keyword evidence="2 13" id="KW-0963">Cytoplasm</keyword>
<evidence type="ECO:0000256" key="3">
    <source>
        <dbReference type="ARBA" id="ARBA00022722"/>
    </source>
</evidence>
<dbReference type="GO" id="GO:0005737">
    <property type="term" value="C:cytoplasm"/>
    <property type="evidence" value="ECO:0007669"/>
    <property type="project" value="UniProtKB-SubCell"/>
</dbReference>
<feature type="binding site" evidence="13">
    <location>
        <position position="9"/>
    </location>
    <ligand>
        <name>Mg(2+)</name>
        <dbReference type="ChEBI" id="CHEBI:18420"/>
        <label>1</label>
    </ligand>
</feature>
<dbReference type="InterPro" id="IPR020563">
    <property type="entry name" value="X-over_junc_endoDNase_Mg_BS"/>
</dbReference>
<comment type="function">
    <text evidence="13">The RuvA-RuvB-RuvC complex processes Holliday junction (HJ) DNA during genetic recombination and DNA repair. Endonuclease that resolves HJ intermediates. Cleaves cruciform DNA by making single-stranded nicks across the HJ at symmetrical positions within the homologous arms, yielding a 5'-phosphate and a 3'-hydroxyl group; requires a central core of homology in the junction. The consensus cleavage sequence is 5'-(A/T)TT(C/G)-3'. Cleavage occurs on the 3'-side of the TT dinucleotide at the point of strand exchange. HJ branch migration catalyzed by RuvA-RuvB allows RuvC to scan DNA until it finds its consensus sequence, where it cleaves and resolves the cruciform DNA.</text>
</comment>
<keyword evidence="9 13" id="KW-0238">DNA-binding</keyword>
<feature type="binding site" evidence="13">
    <location>
        <position position="142"/>
    </location>
    <ligand>
        <name>Mg(2+)</name>
        <dbReference type="ChEBI" id="CHEBI:18420"/>
        <label>1</label>
    </ligand>
</feature>
<evidence type="ECO:0000256" key="5">
    <source>
        <dbReference type="ARBA" id="ARBA00022759"/>
    </source>
</evidence>
<dbReference type="SUPFAM" id="SSF53098">
    <property type="entry name" value="Ribonuclease H-like"/>
    <property type="match status" value="1"/>
</dbReference>
<reference evidence="15 16" key="1">
    <citation type="submission" date="2017-09" db="EMBL/GenBank/DDBJ databases">
        <title>Depth-based differentiation of microbial function through sediment-hosted aquifers and enrichment of novel symbionts in the deep terrestrial subsurface.</title>
        <authorList>
            <person name="Probst A.J."/>
            <person name="Ladd B."/>
            <person name="Jarett J.K."/>
            <person name="Geller-Mcgrath D.E."/>
            <person name="Sieber C.M."/>
            <person name="Emerson J.B."/>
            <person name="Anantharaman K."/>
            <person name="Thomas B.C."/>
            <person name="Malmstrom R."/>
            <person name="Stieglmeier M."/>
            <person name="Klingl A."/>
            <person name="Woyke T."/>
            <person name="Ryan C.M."/>
            <person name="Banfield J.F."/>
        </authorList>
    </citation>
    <scope>NUCLEOTIDE SEQUENCE [LARGE SCALE GENOMIC DNA]</scope>
    <source>
        <strain evidence="15">CG10_big_fil_rev_8_21_14_0_10_48_11</strain>
    </source>
</reference>
<evidence type="ECO:0000256" key="1">
    <source>
        <dbReference type="ARBA" id="ARBA00009518"/>
    </source>
</evidence>
<keyword evidence="11 13" id="KW-0234">DNA repair</keyword>
<evidence type="ECO:0000256" key="8">
    <source>
        <dbReference type="ARBA" id="ARBA00022842"/>
    </source>
</evidence>
<evidence type="ECO:0000256" key="10">
    <source>
        <dbReference type="ARBA" id="ARBA00023172"/>
    </source>
</evidence>
<protein>
    <recommendedName>
        <fullName evidence="13 14">Crossover junction endodeoxyribonuclease RuvC</fullName>
        <ecNumber evidence="13 14">3.1.21.10</ecNumber>
    </recommendedName>
    <alternativeName>
        <fullName evidence="13">Holliday junction nuclease RuvC</fullName>
    </alternativeName>
    <alternativeName>
        <fullName evidence="13">Holliday junction resolvase RuvC</fullName>
    </alternativeName>
</protein>
<keyword evidence="6 13" id="KW-0227">DNA damage</keyword>
<comment type="catalytic activity">
    <reaction evidence="12 13">
        <text>Endonucleolytic cleavage at a junction such as a reciprocal single-stranded crossover between two homologous DNA duplexes (Holliday junction).</text>
        <dbReference type="EC" id="3.1.21.10"/>
    </reaction>
</comment>
<dbReference type="GO" id="GO:0006281">
    <property type="term" value="P:DNA repair"/>
    <property type="evidence" value="ECO:0007669"/>
    <property type="project" value="UniProtKB-UniRule"/>
</dbReference>
<comment type="subcellular location">
    <subcellularLocation>
        <location evidence="13">Cytoplasm</location>
    </subcellularLocation>
</comment>
<evidence type="ECO:0000256" key="11">
    <source>
        <dbReference type="ARBA" id="ARBA00023204"/>
    </source>
</evidence>
<dbReference type="Gene3D" id="3.30.420.10">
    <property type="entry name" value="Ribonuclease H-like superfamily/Ribonuclease H"/>
    <property type="match status" value="1"/>
</dbReference>
<keyword evidence="3 13" id="KW-0540">Nuclease</keyword>
<evidence type="ECO:0000313" key="16">
    <source>
        <dbReference type="Proteomes" id="UP000231152"/>
    </source>
</evidence>
<feature type="active site" evidence="13">
    <location>
        <position position="9"/>
    </location>
</feature>
<accession>A0A2M8LEU8</accession>
<dbReference type="NCBIfam" id="TIGR00228">
    <property type="entry name" value="ruvC"/>
    <property type="match status" value="1"/>
</dbReference>
<keyword evidence="7 13" id="KW-0378">Hydrolase</keyword>
<feature type="active site" evidence="13">
    <location>
        <position position="69"/>
    </location>
</feature>
<comment type="cofactor">
    <cofactor evidence="13">
        <name>Mg(2+)</name>
        <dbReference type="ChEBI" id="CHEBI:18420"/>
    </cofactor>
    <text evidence="13">Binds 2 Mg(2+) ion per subunit.</text>
</comment>
<evidence type="ECO:0000256" key="14">
    <source>
        <dbReference type="NCBIfam" id="TIGR00228"/>
    </source>
</evidence>
<evidence type="ECO:0000256" key="2">
    <source>
        <dbReference type="ARBA" id="ARBA00022490"/>
    </source>
</evidence>
<evidence type="ECO:0000256" key="7">
    <source>
        <dbReference type="ARBA" id="ARBA00022801"/>
    </source>
</evidence>
<gene>
    <name evidence="13" type="primary">ruvC</name>
    <name evidence="15" type="ORF">COV04_02290</name>
</gene>
<dbReference type="InterPro" id="IPR002176">
    <property type="entry name" value="X-over_junc_endoDNase_RuvC"/>
</dbReference>
<keyword evidence="4 13" id="KW-0479">Metal-binding</keyword>
<dbReference type="PANTHER" id="PTHR30194:SF3">
    <property type="entry name" value="CROSSOVER JUNCTION ENDODEOXYRIBONUCLEASE RUVC"/>
    <property type="match status" value="1"/>
</dbReference>
<evidence type="ECO:0000256" key="13">
    <source>
        <dbReference type="HAMAP-Rule" id="MF_00034"/>
    </source>
</evidence>
<dbReference type="GO" id="GO:0048476">
    <property type="term" value="C:Holliday junction resolvase complex"/>
    <property type="evidence" value="ECO:0007669"/>
    <property type="project" value="UniProtKB-UniRule"/>
</dbReference>
<dbReference type="EMBL" id="PFET01000008">
    <property type="protein sequence ID" value="PJE75959.1"/>
    <property type="molecule type" value="Genomic_DNA"/>
</dbReference>
<dbReference type="GO" id="GO:0008821">
    <property type="term" value="F:crossover junction DNA endonuclease activity"/>
    <property type="evidence" value="ECO:0007669"/>
    <property type="project" value="UniProtKB-UniRule"/>
</dbReference>
<evidence type="ECO:0000256" key="12">
    <source>
        <dbReference type="ARBA" id="ARBA00029354"/>
    </source>
</evidence>
<dbReference type="Pfam" id="PF02075">
    <property type="entry name" value="RuvC"/>
    <property type="match status" value="1"/>
</dbReference>
<dbReference type="PRINTS" id="PR00696">
    <property type="entry name" value="RSOLVASERUVC"/>
</dbReference>
<dbReference type="FunFam" id="3.30.420.10:FF:000002">
    <property type="entry name" value="Crossover junction endodeoxyribonuclease RuvC"/>
    <property type="match status" value="1"/>
</dbReference>
<dbReference type="PANTHER" id="PTHR30194">
    <property type="entry name" value="CROSSOVER JUNCTION ENDODEOXYRIBONUCLEASE RUVC"/>
    <property type="match status" value="1"/>
</dbReference>
<evidence type="ECO:0000256" key="4">
    <source>
        <dbReference type="ARBA" id="ARBA00022723"/>
    </source>
</evidence>
<feature type="active site" evidence="13">
    <location>
        <position position="142"/>
    </location>
</feature>
<evidence type="ECO:0000313" key="15">
    <source>
        <dbReference type="EMBL" id="PJE75959.1"/>
    </source>
</evidence>
<dbReference type="NCBIfam" id="NF000711">
    <property type="entry name" value="PRK00039.2-1"/>
    <property type="match status" value="1"/>
</dbReference>
<feature type="binding site" evidence="13">
    <location>
        <position position="69"/>
    </location>
    <ligand>
        <name>Mg(2+)</name>
        <dbReference type="ChEBI" id="CHEBI:18420"/>
        <label>2</label>
    </ligand>
</feature>
<evidence type="ECO:0000256" key="9">
    <source>
        <dbReference type="ARBA" id="ARBA00023125"/>
    </source>
</evidence>
<dbReference type="HAMAP" id="MF_00034">
    <property type="entry name" value="RuvC"/>
    <property type="match status" value="1"/>
</dbReference>
<evidence type="ECO:0000256" key="6">
    <source>
        <dbReference type="ARBA" id="ARBA00022763"/>
    </source>
</evidence>
<comment type="caution">
    <text evidence="15">The sequence shown here is derived from an EMBL/GenBank/DDBJ whole genome shotgun (WGS) entry which is preliminary data.</text>
</comment>
<dbReference type="InterPro" id="IPR012337">
    <property type="entry name" value="RNaseH-like_sf"/>
</dbReference>
<keyword evidence="10 13" id="KW-0233">DNA recombination</keyword>
<dbReference type="GO" id="GO:0000287">
    <property type="term" value="F:magnesium ion binding"/>
    <property type="evidence" value="ECO:0007669"/>
    <property type="project" value="UniProtKB-UniRule"/>
</dbReference>
<sequence length="159" mass="17042">MSNCVLGIDPGYGRMGYGVVETKNGIAHCLTYGCIETPATMVLPDRLYAIHRAVVELVREYTPRLVGVETILFQKNVKTAIAVAEARGVVLSAVAAAGVAVVEVTPTEVKQALTGYGKAEKQQVQYMVKQLFRFTKVPKPDDAADALAVAIATEGQGRF</sequence>
<dbReference type="CDD" id="cd16962">
    <property type="entry name" value="RuvC"/>
    <property type="match status" value="1"/>
</dbReference>
<keyword evidence="5 13" id="KW-0255">Endonuclease</keyword>
<comment type="similarity">
    <text evidence="1 13">Belongs to the RuvC family.</text>
</comment>
<dbReference type="InterPro" id="IPR036397">
    <property type="entry name" value="RNaseH_sf"/>
</dbReference>
<dbReference type="Proteomes" id="UP000231152">
    <property type="component" value="Unassembled WGS sequence"/>
</dbReference>
<dbReference type="AlphaFoldDB" id="A0A2M8LEU8"/>
<organism evidence="15 16">
    <name type="scientific">Candidatus Uhrbacteria bacterium CG10_big_fil_rev_8_21_14_0_10_48_11</name>
    <dbReference type="NCBI Taxonomy" id="1975037"/>
    <lineage>
        <taxon>Bacteria</taxon>
        <taxon>Candidatus Uhriibacteriota</taxon>
    </lineage>
</organism>
<dbReference type="GO" id="GO:0003677">
    <property type="term" value="F:DNA binding"/>
    <property type="evidence" value="ECO:0007669"/>
    <property type="project" value="UniProtKB-KW"/>
</dbReference>
<dbReference type="EC" id="3.1.21.10" evidence="13 14"/>
<dbReference type="GO" id="GO:0006310">
    <property type="term" value="P:DNA recombination"/>
    <property type="evidence" value="ECO:0007669"/>
    <property type="project" value="UniProtKB-UniRule"/>
</dbReference>
<proteinExistence type="inferred from homology"/>
<keyword evidence="8 13" id="KW-0460">Magnesium</keyword>
<comment type="subunit">
    <text evidence="13">Homodimer which binds Holliday junction (HJ) DNA. The HJ becomes 2-fold symmetrical on binding to RuvC with unstacked arms; it has a different conformation from HJ DNA in complex with RuvA. In the full resolvosome a probable DNA-RuvA(4)-RuvB(12)-RuvC(2) complex forms which resolves the HJ.</text>
</comment>
<name>A0A2M8LEU8_9BACT</name>